<keyword evidence="2" id="KW-1185">Reference proteome</keyword>
<proteinExistence type="predicted"/>
<gene>
    <name evidence="1" type="ORF">BCR44DRAFT_1443552</name>
</gene>
<organism evidence="1 2">
    <name type="scientific">Catenaria anguillulae PL171</name>
    <dbReference type="NCBI Taxonomy" id="765915"/>
    <lineage>
        <taxon>Eukaryota</taxon>
        <taxon>Fungi</taxon>
        <taxon>Fungi incertae sedis</taxon>
        <taxon>Blastocladiomycota</taxon>
        <taxon>Blastocladiomycetes</taxon>
        <taxon>Blastocladiales</taxon>
        <taxon>Catenariaceae</taxon>
        <taxon>Catenaria</taxon>
    </lineage>
</organism>
<reference evidence="1 2" key="1">
    <citation type="submission" date="2016-07" db="EMBL/GenBank/DDBJ databases">
        <title>Pervasive Adenine N6-methylation of Active Genes in Fungi.</title>
        <authorList>
            <consortium name="DOE Joint Genome Institute"/>
            <person name="Mondo S.J."/>
            <person name="Dannebaum R.O."/>
            <person name="Kuo R.C."/>
            <person name="Labutti K."/>
            <person name="Haridas S."/>
            <person name="Kuo A."/>
            <person name="Salamov A."/>
            <person name="Ahrendt S.R."/>
            <person name="Lipzen A."/>
            <person name="Sullivan W."/>
            <person name="Andreopoulos W.B."/>
            <person name="Clum A."/>
            <person name="Lindquist E."/>
            <person name="Daum C."/>
            <person name="Ramamoorthy G.K."/>
            <person name="Gryganskyi A."/>
            <person name="Culley D."/>
            <person name="Magnuson J.K."/>
            <person name="James T.Y."/>
            <person name="O'Malley M.A."/>
            <person name="Stajich J.E."/>
            <person name="Spatafora J.W."/>
            <person name="Visel A."/>
            <person name="Grigoriev I.V."/>
        </authorList>
    </citation>
    <scope>NUCLEOTIDE SEQUENCE [LARGE SCALE GENOMIC DNA]</scope>
    <source>
        <strain evidence="1 2">PL171</strain>
    </source>
</reference>
<name>A0A1Y2H8P4_9FUNG</name>
<dbReference type="Proteomes" id="UP000193411">
    <property type="component" value="Unassembled WGS sequence"/>
</dbReference>
<sequence length="61" mass="6696">MLIVSVTSERNASGTRFVSRIVAITRNDERESAASMVRRLCMSAKPISALSKKVSILSRIT</sequence>
<dbReference type="EMBL" id="MCFL01000071">
    <property type="protein sequence ID" value="ORZ30957.1"/>
    <property type="molecule type" value="Genomic_DNA"/>
</dbReference>
<comment type="caution">
    <text evidence="1">The sequence shown here is derived from an EMBL/GenBank/DDBJ whole genome shotgun (WGS) entry which is preliminary data.</text>
</comment>
<feature type="non-terminal residue" evidence="1">
    <location>
        <position position="61"/>
    </location>
</feature>
<protein>
    <submittedName>
        <fullName evidence="1">Uncharacterized protein</fullName>
    </submittedName>
</protein>
<evidence type="ECO:0000313" key="2">
    <source>
        <dbReference type="Proteomes" id="UP000193411"/>
    </source>
</evidence>
<accession>A0A1Y2H8P4</accession>
<evidence type="ECO:0000313" key="1">
    <source>
        <dbReference type="EMBL" id="ORZ30957.1"/>
    </source>
</evidence>
<dbReference type="AlphaFoldDB" id="A0A1Y2H8P4"/>